<dbReference type="Pfam" id="PF09382">
    <property type="entry name" value="RQC"/>
    <property type="match status" value="1"/>
</dbReference>
<keyword evidence="6" id="KW-0238">DNA-binding</keyword>
<dbReference type="InterPro" id="IPR044876">
    <property type="entry name" value="HRDC_dom_sf"/>
</dbReference>
<dbReference type="SUPFAM" id="SSF47819">
    <property type="entry name" value="HRDC-like"/>
    <property type="match status" value="1"/>
</dbReference>
<evidence type="ECO:0000256" key="7">
    <source>
        <dbReference type="ARBA" id="ARBA00023235"/>
    </source>
</evidence>
<feature type="region of interest" description="Disordered" evidence="11">
    <location>
        <begin position="1"/>
        <end position="21"/>
    </location>
</feature>
<dbReference type="GO" id="GO:0032392">
    <property type="term" value="P:DNA geometric change"/>
    <property type="evidence" value="ECO:0007669"/>
    <property type="project" value="UniProtKB-ARBA"/>
</dbReference>
<dbReference type="SMART" id="SM00956">
    <property type="entry name" value="RQC"/>
    <property type="match status" value="1"/>
</dbReference>
<dbReference type="NCBIfam" id="TIGR00614">
    <property type="entry name" value="recQ_fam"/>
    <property type="match status" value="1"/>
</dbReference>
<dbReference type="Gene3D" id="1.10.10.10">
    <property type="entry name" value="Winged helix-like DNA-binding domain superfamily/Winged helix DNA-binding domain"/>
    <property type="match status" value="1"/>
</dbReference>
<dbReference type="Gene3D" id="1.10.150.80">
    <property type="entry name" value="HRDC domain"/>
    <property type="match status" value="1"/>
</dbReference>
<evidence type="ECO:0000256" key="10">
    <source>
        <dbReference type="ARBA" id="ARBA00034808"/>
    </source>
</evidence>
<comment type="similarity">
    <text evidence="3">Belongs to the helicase family. RecQ subfamily.</text>
</comment>
<dbReference type="InterPro" id="IPR036388">
    <property type="entry name" value="WH-like_DNA-bd_sf"/>
</dbReference>
<dbReference type="CDD" id="cd18016">
    <property type="entry name" value="DEXHc_RecQ2_BLM"/>
    <property type="match status" value="1"/>
</dbReference>
<keyword evidence="14" id="KW-1185">Reference proteome</keyword>
<dbReference type="SMART" id="SM00487">
    <property type="entry name" value="DEXDc"/>
    <property type="match status" value="1"/>
</dbReference>
<dbReference type="GO" id="GO:0005694">
    <property type="term" value="C:chromosome"/>
    <property type="evidence" value="ECO:0007669"/>
    <property type="project" value="TreeGrafter"/>
</dbReference>
<feature type="compositionally biased region" description="Low complexity" evidence="11">
    <location>
        <begin position="1308"/>
        <end position="1321"/>
    </location>
</feature>
<dbReference type="FunFam" id="1.10.150.80:FF:000003">
    <property type="entry name" value="Bloom syndrome RecQ-like helicase"/>
    <property type="match status" value="1"/>
</dbReference>
<evidence type="ECO:0000256" key="9">
    <source>
        <dbReference type="ARBA" id="ARBA00034617"/>
    </source>
</evidence>
<dbReference type="InterPro" id="IPR002464">
    <property type="entry name" value="DNA/RNA_helicase_DEAH_CS"/>
</dbReference>
<dbReference type="FunFam" id="3.40.50.300:FF:000537">
    <property type="entry name" value="Bloom syndrome RecQ-like helicase"/>
    <property type="match status" value="1"/>
</dbReference>
<dbReference type="KEGG" id="pvp:105302896"/>
<feature type="compositionally biased region" description="Basic and acidic residues" evidence="11">
    <location>
        <begin position="331"/>
        <end position="344"/>
    </location>
</feature>
<feature type="region of interest" description="Disordered" evidence="11">
    <location>
        <begin position="1273"/>
        <end position="1364"/>
    </location>
</feature>
<keyword evidence="5" id="KW-0547">Nucleotide-binding</keyword>
<evidence type="ECO:0000256" key="4">
    <source>
        <dbReference type="ARBA" id="ARBA00022801"/>
    </source>
</evidence>
<evidence type="ECO:0000313" key="14">
    <source>
        <dbReference type="Proteomes" id="UP000515202"/>
    </source>
</evidence>
<dbReference type="PROSITE" id="PS00690">
    <property type="entry name" value="DEAH_ATP_HELICASE"/>
    <property type="match status" value="1"/>
</dbReference>
<dbReference type="PROSITE" id="PS51192">
    <property type="entry name" value="HELICASE_ATP_BIND_1"/>
    <property type="match status" value="1"/>
</dbReference>
<protein>
    <recommendedName>
        <fullName evidence="10">DNA 3'-5' helicase</fullName>
        <ecNumber evidence="10">5.6.2.4</ecNumber>
    </recommendedName>
</protein>
<dbReference type="InterPro" id="IPR011545">
    <property type="entry name" value="DEAD/DEAH_box_helicase_dom"/>
</dbReference>
<dbReference type="InterPro" id="IPR032437">
    <property type="entry name" value="BLM_N"/>
</dbReference>
<dbReference type="Pfam" id="PF00570">
    <property type="entry name" value="HRDC"/>
    <property type="match status" value="1"/>
</dbReference>
<dbReference type="SUPFAM" id="SSF52540">
    <property type="entry name" value="P-loop containing nucleoside triphosphate hydrolases"/>
    <property type="match status" value="2"/>
</dbReference>
<dbReference type="GO" id="GO:0043138">
    <property type="term" value="F:3'-5' DNA helicase activity"/>
    <property type="evidence" value="ECO:0007669"/>
    <property type="project" value="UniProtKB-EC"/>
</dbReference>
<dbReference type="Pfam" id="PF16204">
    <property type="entry name" value="BDHCT_assoc"/>
    <property type="match status" value="1"/>
</dbReference>
<gene>
    <name evidence="15" type="primary">BLM</name>
</gene>
<dbReference type="GO" id="GO:0005634">
    <property type="term" value="C:nucleus"/>
    <property type="evidence" value="ECO:0007669"/>
    <property type="project" value="UniProtKB-SubCell"/>
</dbReference>
<dbReference type="SUPFAM" id="SSF46785">
    <property type="entry name" value="Winged helix' DNA-binding domain"/>
    <property type="match status" value="1"/>
</dbReference>
<dbReference type="InterPro" id="IPR012532">
    <property type="entry name" value="BDHCT"/>
</dbReference>
<dbReference type="OrthoDB" id="10261556at2759"/>
<dbReference type="GO" id="GO:0000724">
    <property type="term" value="P:double-strand break repair via homologous recombination"/>
    <property type="evidence" value="ECO:0007669"/>
    <property type="project" value="UniProtKB-ARBA"/>
</dbReference>
<keyword evidence="8" id="KW-0539">Nucleus</keyword>
<evidence type="ECO:0000256" key="11">
    <source>
        <dbReference type="SAM" id="MobiDB-lite"/>
    </source>
</evidence>
<dbReference type="EC" id="5.6.2.4" evidence="10"/>
<keyword evidence="7" id="KW-0413">Isomerase</keyword>
<dbReference type="GO" id="GO:0005737">
    <property type="term" value="C:cytoplasm"/>
    <property type="evidence" value="ECO:0007669"/>
    <property type="project" value="TreeGrafter"/>
</dbReference>
<dbReference type="InterPro" id="IPR032439">
    <property type="entry name" value="BDHCT_assoc"/>
</dbReference>
<reference evidence="15" key="1">
    <citation type="submission" date="2025-08" db="UniProtKB">
        <authorList>
            <consortium name="RefSeq"/>
        </authorList>
    </citation>
    <scope>IDENTIFICATION</scope>
    <source>
        <tissue evidence="15">Kidney</tissue>
    </source>
</reference>
<dbReference type="InterPro" id="IPR027417">
    <property type="entry name" value="P-loop_NTPase"/>
</dbReference>
<keyword evidence="4" id="KW-0378">Hydrolase</keyword>
<evidence type="ECO:0000313" key="15">
    <source>
        <dbReference type="RefSeq" id="XP_023376753.1"/>
    </source>
</evidence>
<feature type="domain" description="Helicase ATP-binding" evidence="13">
    <location>
        <begin position="684"/>
        <end position="859"/>
    </location>
</feature>
<dbReference type="InterPro" id="IPR004589">
    <property type="entry name" value="DNA_helicase_ATP-dep_RecQ"/>
</dbReference>
<feature type="compositionally biased region" description="Basic residues" evidence="11">
    <location>
        <begin position="1279"/>
        <end position="1297"/>
    </location>
</feature>
<feature type="compositionally biased region" description="Basic and acidic residues" evidence="11">
    <location>
        <begin position="250"/>
        <end position="273"/>
    </location>
</feature>
<dbReference type="InterPro" id="IPR036390">
    <property type="entry name" value="WH_DNA-bd_sf"/>
</dbReference>
<feature type="region of interest" description="Disordered" evidence="11">
    <location>
        <begin position="331"/>
        <end position="359"/>
    </location>
</feature>
<dbReference type="PROSITE" id="PS50967">
    <property type="entry name" value="HRDC"/>
    <property type="match status" value="1"/>
</dbReference>
<organism evidence="14 15">
    <name type="scientific">Pteropus vampyrus</name>
    <name type="common">Large flying fox</name>
    <dbReference type="NCBI Taxonomy" id="132908"/>
    <lineage>
        <taxon>Eukaryota</taxon>
        <taxon>Metazoa</taxon>
        <taxon>Chordata</taxon>
        <taxon>Craniata</taxon>
        <taxon>Vertebrata</taxon>
        <taxon>Euteleostomi</taxon>
        <taxon>Mammalia</taxon>
        <taxon>Eutheria</taxon>
        <taxon>Laurasiatheria</taxon>
        <taxon>Chiroptera</taxon>
        <taxon>Yinpterochiroptera</taxon>
        <taxon>Pteropodoidea</taxon>
        <taxon>Pteropodidae</taxon>
        <taxon>Pteropodinae</taxon>
        <taxon>Pteropus</taxon>
    </lineage>
</organism>
<dbReference type="CTD" id="641"/>
<sequence>MAAVPQNNLQEQLERHSARKLNNKLSFSKPKSSGFTFKKKISSANDVSVTSVSVAKAPVLSDKDINVTEDFFFSEPLAHTTSQQTKIDDFQNAPARQQTKRAGSQPLLADLVQEVLHTTQSTPIIKESRDPTFKKLEFSSSSDSFITINNWDDMDDFDTSGNSKAFVTPLRNHFVRVSTAQKSKKSKRNFFKAHLHKANTVKVDLTSSSSESKQVYSTKEQKADSKWLNSGVICIDDSPHSQELINEDSQDSHSLKTHLREEGDNSEKKKNFEETELYSIEKSPCIELDEDDYNIDFVPPSPEEEMTSASSSSLKCFSMLKDLDTCDQKKESFGTSEDLTKPEKMPTQQSNEESSTDCDAKQINLQQQLIRVMDHICNLVDTIPDNELKSLDCGNNLLQQRNIRRKLLAEADFNPGDAGVLGVVWRCRPDALGSLMGDVASVSSPYAFPKGDFCPRGNSDEFNFPLVPSNSISTGECLVTTTPGRAGFSATRKNLTEGPSFISHVQQCFVSSDHADTPRIEKRNESSRFPRNVLTSTAMTDQNEHIASVDLEREIQASYDTDNFDIDGFDDDDEWEDIMHNLAASKSSTAVYQPIKEGRPVKSVSERVSPSKTNCLPVASTPQNKNFSESIQNCTDESAQNLPSRHLKHERFQSLSFPHTREMMKIFHKKFGLHNFRTNQLEAINAALLGEDCFILMPTGGGKSLCYQLPACVSPGVTIVISPLRSLIVDQVQKLTSLDIPATYLTGDKTDSEATSIYLQLSKKDPIIKLLYVTPEKVCASNRLISTLENLYERNLLARFVIDEAHCVSQWGHDFRQDYKRMNMLRQKFPSVPVMALTATANLRVQKDILTQLKILRPQVFTMSFNRHNLKYYVLPKKPKKVAFDCLEWIRKHHPHDSGIIYCLSRRECDTMADTLQKNGLAALAYHAGLSDSARDEVQHKWINQDGCQVTFLMEKDGNHHTKETHFNNLYSMVHYCENITECRRIQLLAYFGEIGFNPDFCKKYPDVSCDNCCKTKDYKTRDVTDVTKNIIRFVQEHSSSQGTRNIKHAGPCGRFTMNMLVDIFLGSKSAKIQSGLFGKGSTYSRHNAERLFKKLILDKILDEDLYINANDQPIAYVMTGSKAQTVLNGHLKVDFMETENSSSIKKQKALVTKVSQREEVVKKCLGELTEVCKALGKVFGVHYFNIFNTATLKKLAESLSSDPEVLLQIDGVTEDKLEKYGAEVIPVLQKYSEWTLPAEDSSPQMSPSSSRGTGRISSAEFYEETPISSHYFANKARNERKRKRMPASHRSKRRKSGFGDLKTKAGSTTCRKTSSKTKSSGVFGPSSAVRGSQAASGASRKLGLMAPPKPVNRPFLRPSYAFS</sequence>
<dbReference type="InterPro" id="IPR002121">
    <property type="entry name" value="HRDC_dom"/>
</dbReference>
<dbReference type="RefSeq" id="XP_023376753.1">
    <property type="nucleotide sequence ID" value="XM_023520985.1"/>
</dbReference>
<evidence type="ECO:0000256" key="5">
    <source>
        <dbReference type="ARBA" id="ARBA00022806"/>
    </source>
</evidence>
<evidence type="ECO:0000256" key="1">
    <source>
        <dbReference type="ARBA" id="ARBA00001947"/>
    </source>
</evidence>
<dbReference type="Pfam" id="PF00270">
    <property type="entry name" value="DEAD"/>
    <property type="match status" value="1"/>
</dbReference>
<feature type="region of interest" description="Disordered" evidence="11">
    <location>
        <begin position="243"/>
        <end position="273"/>
    </location>
</feature>
<name>A0A6P6BNT1_PTEVA</name>
<dbReference type="GO" id="GO:0009378">
    <property type="term" value="F:four-way junction helicase activity"/>
    <property type="evidence" value="ECO:0007669"/>
    <property type="project" value="TreeGrafter"/>
</dbReference>
<dbReference type="SMART" id="SM00341">
    <property type="entry name" value="HRDC"/>
    <property type="match status" value="1"/>
</dbReference>
<comment type="catalytic activity">
    <reaction evidence="9">
        <text>Couples ATP hydrolysis with the unwinding of duplex DNA by translocating in the 3'-5' direction.</text>
        <dbReference type="EC" id="5.6.2.4"/>
    </reaction>
</comment>
<dbReference type="GO" id="GO:0005524">
    <property type="term" value="F:ATP binding"/>
    <property type="evidence" value="ECO:0007669"/>
    <property type="project" value="InterPro"/>
</dbReference>
<evidence type="ECO:0000256" key="8">
    <source>
        <dbReference type="ARBA" id="ARBA00023242"/>
    </source>
</evidence>
<accession>A0A6P6BNT1</accession>
<keyword evidence="5" id="KW-0347">Helicase</keyword>
<feature type="compositionally biased region" description="Polar residues" evidence="11">
    <location>
        <begin position="1"/>
        <end position="11"/>
    </location>
</feature>
<dbReference type="Proteomes" id="UP000515202">
    <property type="component" value="Unplaced"/>
</dbReference>
<dbReference type="Pfam" id="PF08072">
    <property type="entry name" value="BDHCT"/>
    <property type="match status" value="1"/>
</dbReference>
<dbReference type="Gene3D" id="3.40.50.300">
    <property type="entry name" value="P-loop containing nucleotide triphosphate hydrolases"/>
    <property type="match status" value="3"/>
</dbReference>
<dbReference type="PANTHER" id="PTHR13710:SF153">
    <property type="entry name" value="RECQ-LIKE DNA HELICASE BLM"/>
    <property type="match status" value="1"/>
</dbReference>
<evidence type="ECO:0000259" key="13">
    <source>
        <dbReference type="PROSITE" id="PS51192"/>
    </source>
</evidence>
<dbReference type="GO" id="GO:0000723">
    <property type="term" value="P:telomere maintenance"/>
    <property type="evidence" value="ECO:0007669"/>
    <property type="project" value="TreeGrafter"/>
</dbReference>
<evidence type="ECO:0000259" key="12">
    <source>
        <dbReference type="PROSITE" id="PS50967"/>
    </source>
</evidence>
<dbReference type="InterPro" id="IPR010997">
    <property type="entry name" value="HRDC-like_sf"/>
</dbReference>
<dbReference type="FunFam" id="1.10.10.10:FF:000310">
    <property type="entry name" value="Bloom syndrome RecQ-like helicase"/>
    <property type="match status" value="1"/>
</dbReference>
<dbReference type="GeneID" id="105302896"/>
<dbReference type="GO" id="GO:0003677">
    <property type="term" value="F:DNA binding"/>
    <property type="evidence" value="ECO:0007669"/>
    <property type="project" value="UniProtKB-KW"/>
</dbReference>
<dbReference type="GO" id="GO:0045910">
    <property type="term" value="P:negative regulation of DNA recombination"/>
    <property type="evidence" value="ECO:0007669"/>
    <property type="project" value="UniProtKB-ARBA"/>
</dbReference>
<dbReference type="PANTHER" id="PTHR13710">
    <property type="entry name" value="DNA HELICASE RECQ FAMILY MEMBER"/>
    <property type="match status" value="1"/>
</dbReference>
<dbReference type="Pfam" id="PF16124">
    <property type="entry name" value="RecQ_Zn_bind"/>
    <property type="match status" value="1"/>
</dbReference>
<comment type="cofactor">
    <cofactor evidence="1">
        <name>Zn(2+)</name>
        <dbReference type="ChEBI" id="CHEBI:29105"/>
    </cofactor>
</comment>
<evidence type="ECO:0000256" key="2">
    <source>
        <dbReference type="ARBA" id="ARBA00004123"/>
    </source>
</evidence>
<dbReference type="InterPro" id="IPR014001">
    <property type="entry name" value="Helicase_ATP-bd"/>
</dbReference>
<feature type="domain" description="HRDC" evidence="12">
    <location>
        <begin position="1159"/>
        <end position="1239"/>
    </location>
</feature>
<evidence type="ECO:0000256" key="6">
    <source>
        <dbReference type="ARBA" id="ARBA00023125"/>
    </source>
</evidence>
<evidence type="ECO:0000256" key="3">
    <source>
        <dbReference type="ARBA" id="ARBA00005446"/>
    </source>
</evidence>
<dbReference type="InterPro" id="IPR018982">
    <property type="entry name" value="RQC_domain"/>
</dbReference>
<dbReference type="Pfam" id="PF16202">
    <property type="entry name" value="BLM_N"/>
    <property type="match status" value="1"/>
</dbReference>
<proteinExistence type="inferred from homology"/>
<dbReference type="InterPro" id="IPR032284">
    <property type="entry name" value="RecQ_Zn-bd"/>
</dbReference>
<dbReference type="GO" id="GO:0016818">
    <property type="term" value="F:hydrolase activity, acting on acid anhydrides, in phosphorus-containing anhydrides"/>
    <property type="evidence" value="ECO:0007669"/>
    <property type="project" value="InterPro"/>
</dbReference>
<comment type="subcellular location">
    <subcellularLocation>
        <location evidence="2">Nucleus</location>
    </subcellularLocation>
</comment>
<keyword evidence="5" id="KW-0067">ATP-binding</keyword>
<dbReference type="GO" id="GO:0031297">
    <property type="term" value="P:replication fork processing"/>
    <property type="evidence" value="ECO:0007669"/>
    <property type="project" value="UniProtKB-ARBA"/>
</dbReference>